<dbReference type="EMBL" id="JACASE010000004">
    <property type="protein sequence ID" value="KAF6474850.1"/>
    <property type="molecule type" value="Genomic_DNA"/>
</dbReference>
<evidence type="ECO:0000313" key="2">
    <source>
        <dbReference type="Proteomes" id="UP000593571"/>
    </source>
</evidence>
<sequence length="121" mass="14075">MDDNYIYIYIYICRERERERERAYNLDEFDICAHCKIFATRKLINASISSHSYVCVCAHVRVCLEHLQLPSFYLVSLSGMVFIFKTTENPRSYLHLQTSCHQEGQNKVGKMTATKAAVSQI</sequence>
<name>A0A7J8HS34_ROUAE</name>
<gene>
    <name evidence="1" type="ORF">HJG63_010983</name>
</gene>
<organism evidence="1 2">
    <name type="scientific">Rousettus aegyptiacus</name>
    <name type="common">Egyptian fruit bat</name>
    <name type="synonym">Pteropus aegyptiacus</name>
    <dbReference type="NCBI Taxonomy" id="9407"/>
    <lineage>
        <taxon>Eukaryota</taxon>
        <taxon>Metazoa</taxon>
        <taxon>Chordata</taxon>
        <taxon>Craniata</taxon>
        <taxon>Vertebrata</taxon>
        <taxon>Euteleostomi</taxon>
        <taxon>Mammalia</taxon>
        <taxon>Eutheria</taxon>
        <taxon>Laurasiatheria</taxon>
        <taxon>Chiroptera</taxon>
        <taxon>Yinpterochiroptera</taxon>
        <taxon>Pteropodoidea</taxon>
        <taxon>Pteropodidae</taxon>
        <taxon>Rousettinae</taxon>
        <taxon>Rousettus</taxon>
    </lineage>
</organism>
<evidence type="ECO:0000313" key="1">
    <source>
        <dbReference type="EMBL" id="KAF6474850.1"/>
    </source>
</evidence>
<proteinExistence type="predicted"/>
<reference evidence="1 2" key="1">
    <citation type="journal article" date="2020" name="Nature">
        <title>Six reference-quality genomes reveal evolution of bat adaptations.</title>
        <authorList>
            <person name="Jebb D."/>
            <person name="Huang Z."/>
            <person name="Pippel M."/>
            <person name="Hughes G.M."/>
            <person name="Lavrichenko K."/>
            <person name="Devanna P."/>
            <person name="Winkler S."/>
            <person name="Jermiin L.S."/>
            <person name="Skirmuntt E.C."/>
            <person name="Katzourakis A."/>
            <person name="Burkitt-Gray L."/>
            <person name="Ray D.A."/>
            <person name="Sullivan K.A.M."/>
            <person name="Roscito J.G."/>
            <person name="Kirilenko B.M."/>
            <person name="Davalos L.M."/>
            <person name="Corthals A.P."/>
            <person name="Power M.L."/>
            <person name="Jones G."/>
            <person name="Ransome R.D."/>
            <person name="Dechmann D.K.N."/>
            <person name="Locatelli A.G."/>
            <person name="Puechmaille S.J."/>
            <person name="Fedrigo O."/>
            <person name="Jarvis E.D."/>
            <person name="Hiller M."/>
            <person name="Vernes S.C."/>
            <person name="Myers E.W."/>
            <person name="Teeling E.C."/>
        </authorList>
    </citation>
    <scope>NUCLEOTIDE SEQUENCE [LARGE SCALE GENOMIC DNA]</scope>
    <source>
        <strain evidence="1">MRouAeg1</strain>
        <tissue evidence="1">Muscle</tissue>
    </source>
</reference>
<comment type="caution">
    <text evidence="1">The sequence shown here is derived from an EMBL/GenBank/DDBJ whole genome shotgun (WGS) entry which is preliminary data.</text>
</comment>
<dbReference type="Proteomes" id="UP000593571">
    <property type="component" value="Unassembled WGS sequence"/>
</dbReference>
<dbReference type="AlphaFoldDB" id="A0A7J8HS34"/>
<protein>
    <submittedName>
        <fullName evidence="1">Uncharacterized protein</fullName>
    </submittedName>
</protein>
<keyword evidence="2" id="KW-1185">Reference proteome</keyword>
<accession>A0A7J8HS34</accession>